<protein>
    <recommendedName>
        <fullName evidence="5">Parallel beta helix pectate lyase-like protein</fullName>
    </recommendedName>
</protein>
<evidence type="ECO:0000256" key="1">
    <source>
        <dbReference type="SAM" id="MobiDB-lite"/>
    </source>
</evidence>
<dbReference type="InterPro" id="IPR006626">
    <property type="entry name" value="PbH1"/>
</dbReference>
<feature type="signal peptide" evidence="2">
    <location>
        <begin position="1"/>
        <end position="17"/>
    </location>
</feature>
<dbReference type="Gene3D" id="2.160.20.10">
    <property type="entry name" value="Single-stranded right-handed beta-helix, Pectin lyase-like"/>
    <property type="match status" value="1"/>
</dbReference>
<accession>A0ABX5KHB4</accession>
<proteinExistence type="predicted"/>
<dbReference type="RefSeq" id="WP_133254572.1">
    <property type="nucleotide sequence ID" value="NZ_QEOB01000015.1"/>
</dbReference>
<dbReference type="Proteomes" id="UP000245712">
    <property type="component" value="Unassembled WGS sequence"/>
</dbReference>
<organism evidence="3 4">
    <name type="scientific">Paraburkholderia unamae</name>
    <dbReference type="NCBI Taxonomy" id="219649"/>
    <lineage>
        <taxon>Bacteria</taxon>
        <taxon>Pseudomonadati</taxon>
        <taxon>Pseudomonadota</taxon>
        <taxon>Betaproteobacteria</taxon>
        <taxon>Burkholderiales</taxon>
        <taxon>Burkholderiaceae</taxon>
        <taxon>Paraburkholderia</taxon>
    </lineage>
</organism>
<dbReference type="SUPFAM" id="SSF51126">
    <property type="entry name" value="Pectin lyase-like"/>
    <property type="match status" value="1"/>
</dbReference>
<feature type="region of interest" description="Disordered" evidence="1">
    <location>
        <begin position="195"/>
        <end position="218"/>
    </location>
</feature>
<keyword evidence="4" id="KW-1185">Reference proteome</keyword>
<dbReference type="EMBL" id="QEOB01000015">
    <property type="protein sequence ID" value="PVX77152.1"/>
    <property type="molecule type" value="Genomic_DNA"/>
</dbReference>
<feature type="chain" id="PRO_5047466441" description="Parallel beta helix pectate lyase-like protein" evidence="2">
    <location>
        <begin position="18"/>
        <end position="603"/>
    </location>
</feature>
<evidence type="ECO:0008006" key="5">
    <source>
        <dbReference type="Google" id="ProtNLM"/>
    </source>
</evidence>
<name>A0ABX5KHB4_9BURK</name>
<dbReference type="InterPro" id="IPR012334">
    <property type="entry name" value="Pectin_lyas_fold"/>
</dbReference>
<dbReference type="SMART" id="SM00710">
    <property type="entry name" value="PbH1"/>
    <property type="match status" value="6"/>
</dbReference>
<sequence length="603" mass="60308">MKKILLAVLLWPLVALAQTFTYPSVTFQDLTVLGTLYGASINLGPQAGNTVLANATGSSAPPTAFSMPGCSSSTSALQWTSGSGFSCNSAVTAGTIAPTAWASPGTIGSTSPNTGAFTSLATGNISLTNTSGQALVINSTGNTTAGAQVELQGNGATTPNKYLRAFSGHLQCVNSANTAVICDIDDAGNTSFSGTVSGSSFPSPSLTGTPTAPTASLGTSSTQIATTAFVANHAPCPSILDHGGDNTNTNDNTSAFAATAAVGPSGQACVYFPPGVYKFSSAVSYSLPSTTASITIHGAAADQSKLVWASGGGMTITYNGPYNAVHISGLSFLTGSVGSGTALSLSQSSSSIPNPANTALTDITNVTIRGSDGYEVSDYWANGISISGVSNVNIFNSIIDGATTSSGVGVYLIGTANAQAVAINIQNCFIQALGNGVKYNNYVQGVNVTNNNFTGVGYGVYVSTPAAGQDQLTVIGNQFNSVNSGVFDTAGVTDTMIHGNLFIVPYSGSAVSGINLTATNGFTIMGNTFGRIGGSATNTNGIIIGGTTPVAGVITGNMFEGFGTAVWLQTGSSTVSVQSNYYSGNTANVTNNGTGNVVGVASP</sequence>
<reference evidence="3 4" key="1">
    <citation type="submission" date="2018-05" db="EMBL/GenBank/DDBJ databases">
        <title>Genomic Encyclopedia of Type Strains, Phase IV (KMG-V): Genome sequencing to study the core and pangenomes of soil and plant-associated prokaryotes.</title>
        <authorList>
            <person name="Whitman W."/>
        </authorList>
    </citation>
    <scope>NUCLEOTIDE SEQUENCE [LARGE SCALE GENOMIC DNA]</scope>
    <source>
        <strain evidence="3 4">SCZa-39</strain>
    </source>
</reference>
<evidence type="ECO:0000313" key="3">
    <source>
        <dbReference type="EMBL" id="PVX77152.1"/>
    </source>
</evidence>
<evidence type="ECO:0000256" key="2">
    <source>
        <dbReference type="SAM" id="SignalP"/>
    </source>
</evidence>
<dbReference type="InterPro" id="IPR011050">
    <property type="entry name" value="Pectin_lyase_fold/virulence"/>
</dbReference>
<keyword evidence="2" id="KW-0732">Signal</keyword>
<gene>
    <name evidence="3" type="ORF">C7402_115211</name>
</gene>
<evidence type="ECO:0000313" key="4">
    <source>
        <dbReference type="Proteomes" id="UP000245712"/>
    </source>
</evidence>
<feature type="compositionally biased region" description="Low complexity" evidence="1">
    <location>
        <begin position="195"/>
        <end position="211"/>
    </location>
</feature>
<comment type="caution">
    <text evidence="3">The sequence shown here is derived from an EMBL/GenBank/DDBJ whole genome shotgun (WGS) entry which is preliminary data.</text>
</comment>